<comment type="caution">
    <text evidence="1">The sequence shown here is derived from an EMBL/GenBank/DDBJ whole genome shotgun (WGS) entry which is preliminary data.</text>
</comment>
<keyword evidence="2" id="KW-1185">Reference proteome</keyword>
<dbReference type="InterPro" id="IPR021730">
    <property type="entry name" value="YdbH"/>
</dbReference>
<proteinExistence type="predicted"/>
<sequence>MQQRTLSGAVAFERIEWQQPEQPLPMAALSSDFEFDGSTLENRFELRLDAPSLIAQGRARTRLAPLESDIHWQTRPLALKQVEQLWNRYHPPAPPELTVTGGQLHLDGSANWTQDGLALRLEPHIERLAAQWRAARIEGGEWKGLALMRRNGRLEHQGRLSIPLLDIGFPVETVEAVYDYRQAPQQPLSCASSSSRPGCWAVTSMSIQLA</sequence>
<evidence type="ECO:0008006" key="3">
    <source>
        <dbReference type="Google" id="ProtNLM"/>
    </source>
</evidence>
<dbReference type="EMBL" id="JBHSWE010000001">
    <property type="protein sequence ID" value="MFC6669312.1"/>
    <property type="molecule type" value="Genomic_DNA"/>
</dbReference>
<dbReference type="Proteomes" id="UP001596422">
    <property type="component" value="Unassembled WGS sequence"/>
</dbReference>
<organism evidence="1 2">
    <name type="scientific">Marinobacterium aestuariivivens</name>
    <dbReference type="NCBI Taxonomy" id="1698799"/>
    <lineage>
        <taxon>Bacteria</taxon>
        <taxon>Pseudomonadati</taxon>
        <taxon>Pseudomonadota</taxon>
        <taxon>Gammaproteobacteria</taxon>
        <taxon>Oceanospirillales</taxon>
        <taxon>Oceanospirillaceae</taxon>
        <taxon>Marinobacterium</taxon>
    </lineage>
</organism>
<evidence type="ECO:0000313" key="2">
    <source>
        <dbReference type="Proteomes" id="UP001596422"/>
    </source>
</evidence>
<protein>
    <recommendedName>
        <fullName evidence="3">AsmA domain-containing protein</fullName>
    </recommendedName>
</protein>
<accession>A0ABW1ZVV9</accession>
<name>A0ABW1ZVV9_9GAMM</name>
<dbReference type="Pfam" id="PF11739">
    <property type="entry name" value="YdbH-like"/>
    <property type="match status" value="1"/>
</dbReference>
<reference evidence="2" key="1">
    <citation type="journal article" date="2019" name="Int. J. Syst. Evol. Microbiol.">
        <title>The Global Catalogue of Microorganisms (GCM) 10K type strain sequencing project: providing services to taxonomists for standard genome sequencing and annotation.</title>
        <authorList>
            <consortium name="The Broad Institute Genomics Platform"/>
            <consortium name="The Broad Institute Genome Sequencing Center for Infectious Disease"/>
            <person name="Wu L."/>
            <person name="Ma J."/>
        </authorList>
    </citation>
    <scope>NUCLEOTIDE SEQUENCE [LARGE SCALE GENOMIC DNA]</scope>
    <source>
        <strain evidence="2">NBRC 111756</strain>
    </source>
</reference>
<gene>
    <name evidence="1" type="ORF">ACFQDL_03765</name>
</gene>
<evidence type="ECO:0000313" key="1">
    <source>
        <dbReference type="EMBL" id="MFC6669312.1"/>
    </source>
</evidence>
<dbReference type="RefSeq" id="WP_379907880.1">
    <property type="nucleotide sequence ID" value="NZ_JBHSWE010000001.1"/>
</dbReference>